<dbReference type="GO" id="GO:0005912">
    <property type="term" value="C:adherens junction"/>
    <property type="evidence" value="ECO:0007669"/>
    <property type="project" value="TreeGrafter"/>
</dbReference>
<reference evidence="3 4" key="1">
    <citation type="journal article" date="2019" name="Gigascience">
        <title>Whole-genome sequence of the oriental lung fluke Paragonimus westermani.</title>
        <authorList>
            <person name="Oey H."/>
            <person name="Zakrzewski M."/>
            <person name="Narain K."/>
            <person name="Devi K.R."/>
            <person name="Agatsuma T."/>
            <person name="Nawaratna S."/>
            <person name="Gobert G.N."/>
            <person name="Jones M.K."/>
            <person name="Ragan M.A."/>
            <person name="McManus D.P."/>
            <person name="Krause L."/>
        </authorList>
    </citation>
    <scope>NUCLEOTIDE SEQUENCE [LARGE SCALE GENOMIC DNA]</scope>
    <source>
        <strain evidence="3 4">IND2009</strain>
    </source>
</reference>
<dbReference type="InterPro" id="IPR036034">
    <property type="entry name" value="PDZ_sf"/>
</dbReference>
<dbReference type="GO" id="GO:0016324">
    <property type="term" value="C:apical plasma membrane"/>
    <property type="evidence" value="ECO:0007669"/>
    <property type="project" value="TreeGrafter"/>
</dbReference>
<feature type="domain" description="PDZ" evidence="2">
    <location>
        <begin position="597"/>
        <end position="675"/>
    </location>
</feature>
<dbReference type="PROSITE" id="PS50106">
    <property type="entry name" value="PDZ"/>
    <property type="match status" value="2"/>
</dbReference>
<dbReference type="GO" id="GO:0007155">
    <property type="term" value="P:cell adhesion"/>
    <property type="evidence" value="ECO:0007669"/>
    <property type="project" value="TreeGrafter"/>
</dbReference>
<evidence type="ECO:0000313" key="3">
    <source>
        <dbReference type="EMBL" id="KAA3680501.1"/>
    </source>
</evidence>
<dbReference type="GO" id="GO:0000226">
    <property type="term" value="P:microtubule cytoskeleton organization"/>
    <property type="evidence" value="ECO:0007669"/>
    <property type="project" value="TreeGrafter"/>
</dbReference>
<feature type="non-terminal residue" evidence="3">
    <location>
        <position position="1"/>
    </location>
</feature>
<gene>
    <name evidence="3" type="ORF">DEA37_0004514</name>
</gene>
<sequence length="1444" mass="158629">ELCVHVARCVTFDANDMEERFESPSSCSDRLTCNGILVTHDDLSGAYNSTHSGKSSVYVKPLECTDLIAYTHEHSRLDKRLPQAEKTARLEGDASFASLANTKIPSQNRLLSIPADPRHNGVDSPSLLKINRSSFKRDSAVRRSLGMVIRPSWFGEDGSDFNMDSAMFDPSSGVVLRPDSTESPSDHYFPPLLQIRVSQLLSLDDLGFTLDSYTSPRSGYFLGLRLCDRFRNRQTSSDNRNNCPFQSGDIIVTVNQHKLRNMHESQAIRYVYNAFRDARQYTVEFGVYRSSDSGEFVTSAAPSPQVYESSTLPGRSTKSLRYSAIYLPTSPTSDTALEPHQPRRTTPSSVPGHAPYSLDARGNRIAFSPSPAASGINSPHQTAPPPVKPRALASSRSAARPTSLEDKPAYPETRPNAKLHTSSSQFVRASSVRTNSSVSPASNSPMTHRRSLSGHTLKDVNAFNTRAIGQKINIDLVKWVDGGLGFTLTSRDTQTSSQKDEPVYVKKILSGGAAIADGRLLVGDRLLVVDGTEVKNLNQVLSKLRSVPPGDTVSLVISRQSAVVADDTLGRTSTPTKLPDRPYRSYTYEFELPSKARSQNGSPSLGVNFKWCVHPPNSDPAYTEAPGLYVDSFVPGGLLSRLNRKTLLPGDRLVGLNGESLEGLNAKAVSLRIKRLLTGDLDENKDPNTRRSTSQTFSLTVHRYQEISRRGASSSSRSPYRKVTSTVLEEPEDDPAIGPSSSHQNVTDGRQTTPVFADSRRRRSSLRRSSKGPTGDPICDEFDDEPRRDSISSPRYLSVPPRMTGHAYFDRDGFGRRSVSEKRHGHADPTQFEIFQSNVLPNRYKMPEDVDKQYSTMPTARRLKLHRERLAAVAAGSSGPMKALHAFEAPASVSEPIQPTNGKRREKSHRGETLQSLVPNQSSFRRGRKQNSSFRNAVDRSLTLSETSECTHSGRNSSDLPVCNQSYPCAPISLHNALQPASNNSKENHYPSTPFSSHSVQTKPIPDTHFQLERSSTTVVSQGDLSVPPVPVRRDRTLASPVDSSKQHKRSFGSFRGLFKRTDKKASELTQSRTTEPPPRPASAVPHTMNRRLSTPDYSTSPRSKASEPGRGLRLLREHGDVNRSKLAVSSPSPSSPTKANFKPINHSAVKSMRSRPSNIITVSPKYSQAPMSMLDPMRRVSEWQLQLFENALSPPPVPPRTTHHISDPEKFARTKHKRPSNGYHVYSRGDYQKSTPSSTHIAQSSVNSVKSTPITSPLGSLPHRRDHSPVYVPKPPARPSSANRVHSRVTSTDAGNAAPTHSRIQVSTPVPGQPPTVHQSASNRKPPEDSARLCANRNPVANLSLHSKVQLTTHRKPGDVSSRTANTAPSTSRIFSPEIVLPVKPFQSNSTSHSKKRPSNSNRPSRHSDVPLACSPSNGSRNVSAVYPAKSVKAKSSGPRDHF</sequence>
<dbReference type="GO" id="GO:0045197">
    <property type="term" value="P:establishment or maintenance of epithelial cell apical/basal polarity"/>
    <property type="evidence" value="ECO:0007669"/>
    <property type="project" value="TreeGrafter"/>
</dbReference>
<organism evidence="3 4">
    <name type="scientific">Paragonimus westermani</name>
    <dbReference type="NCBI Taxonomy" id="34504"/>
    <lineage>
        <taxon>Eukaryota</taxon>
        <taxon>Metazoa</taxon>
        <taxon>Spiralia</taxon>
        <taxon>Lophotrochozoa</taxon>
        <taxon>Platyhelminthes</taxon>
        <taxon>Trematoda</taxon>
        <taxon>Digenea</taxon>
        <taxon>Plagiorchiida</taxon>
        <taxon>Troglotremata</taxon>
        <taxon>Troglotrematidae</taxon>
        <taxon>Paragonimus</taxon>
    </lineage>
</organism>
<feature type="compositionally biased region" description="Low complexity" evidence="1">
    <location>
        <begin position="710"/>
        <end position="725"/>
    </location>
</feature>
<feature type="compositionally biased region" description="Basic and acidic residues" evidence="1">
    <location>
        <begin position="1115"/>
        <end position="1124"/>
    </location>
</feature>
<dbReference type="InterPro" id="IPR001478">
    <property type="entry name" value="PDZ"/>
</dbReference>
<dbReference type="EMBL" id="QNGE01000427">
    <property type="protein sequence ID" value="KAA3680501.1"/>
    <property type="molecule type" value="Genomic_DNA"/>
</dbReference>
<dbReference type="SUPFAM" id="SSF50156">
    <property type="entry name" value="PDZ domain-like"/>
    <property type="match status" value="2"/>
</dbReference>
<feature type="compositionally biased region" description="Polar residues" evidence="1">
    <location>
        <begin position="739"/>
        <end position="754"/>
    </location>
</feature>
<proteinExistence type="predicted"/>
<dbReference type="Pfam" id="PF00595">
    <property type="entry name" value="PDZ"/>
    <property type="match status" value="1"/>
</dbReference>
<dbReference type="GO" id="GO:0051660">
    <property type="term" value="P:establishment of centrosome localization"/>
    <property type="evidence" value="ECO:0007669"/>
    <property type="project" value="TreeGrafter"/>
</dbReference>
<comment type="caution">
    <text evidence="3">The sequence shown here is derived from an EMBL/GenBank/DDBJ whole genome shotgun (WGS) entry which is preliminary data.</text>
</comment>
<feature type="region of interest" description="Disordered" evidence="1">
    <location>
        <begin position="330"/>
        <end position="453"/>
    </location>
</feature>
<dbReference type="GO" id="GO:0005938">
    <property type="term" value="C:cell cortex"/>
    <property type="evidence" value="ECO:0007669"/>
    <property type="project" value="TreeGrafter"/>
</dbReference>
<feature type="compositionally biased region" description="Polar residues" evidence="1">
    <location>
        <begin position="1091"/>
        <end position="1104"/>
    </location>
</feature>
<evidence type="ECO:0000256" key="1">
    <source>
        <dbReference type="SAM" id="MobiDB-lite"/>
    </source>
</evidence>
<accession>A0A5J4NYE7</accession>
<feature type="region of interest" description="Disordered" evidence="1">
    <location>
        <begin position="681"/>
        <end position="804"/>
    </location>
</feature>
<dbReference type="PANTHER" id="PTHR16484">
    <property type="entry name" value="PARTITIONING DEFECTIVE 3 RELATED"/>
    <property type="match status" value="1"/>
</dbReference>
<feature type="compositionally biased region" description="Polar residues" evidence="1">
    <location>
        <begin position="419"/>
        <end position="446"/>
    </location>
</feature>
<feature type="compositionally biased region" description="Polar residues" evidence="1">
    <location>
        <begin position="1303"/>
        <end position="1324"/>
    </location>
</feature>
<feature type="region of interest" description="Disordered" evidence="1">
    <location>
        <begin position="889"/>
        <end position="940"/>
    </location>
</feature>
<dbReference type="Gene3D" id="2.30.42.10">
    <property type="match status" value="1"/>
</dbReference>
<feature type="compositionally biased region" description="Polar residues" evidence="1">
    <location>
        <begin position="913"/>
        <end position="935"/>
    </location>
</feature>
<feature type="compositionally biased region" description="Polar residues" evidence="1">
    <location>
        <begin position="300"/>
        <end position="314"/>
    </location>
</feature>
<feature type="compositionally biased region" description="Polar residues" evidence="1">
    <location>
        <begin position="690"/>
        <end position="699"/>
    </location>
</feature>
<evidence type="ECO:0000313" key="4">
    <source>
        <dbReference type="Proteomes" id="UP000324629"/>
    </source>
</evidence>
<dbReference type="GO" id="GO:0043296">
    <property type="term" value="C:apical junction complex"/>
    <property type="evidence" value="ECO:0007669"/>
    <property type="project" value="TreeGrafter"/>
</dbReference>
<feature type="region of interest" description="Disordered" evidence="1">
    <location>
        <begin position="1015"/>
        <end position="1143"/>
    </location>
</feature>
<dbReference type="GO" id="GO:0035091">
    <property type="term" value="F:phosphatidylinositol binding"/>
    <property type="evidence" value="ECO:0007669"/>
    <property type="project" value="TreeGrafter"/>
</dbReference>
<feature type="domain" description="PDZ" evidence="2">
    <location>
        <begin position="473"/>
        <end position="561"/>
    </location>
</feature>
<dbReference type="InterPro" id="IPR052213">
    <property type="entry name" value="PAR3"/>
</dbReference>
<feature type="region of interest" description="Disordered" evidence="1">
    <location>
        <begin position="980"/>
        <end position="1003"/>
    </location>
</feature>
<protein>
    <submittedName>
        <fullName evidence="3">Partitioning defective protein 3</fullName>
    </submittedName>
</protein>
<dbReference type="Proteomes" id="UP000324629">
    <property type="component" value="Unassembled WGS sequence"/>
</dbReference>
<feature type="region of interest" description="Disordered" evidence="1">
    <location>
        <begin position="294"/>
        <end position="314"/>
    </location>
</feature>
<evidence type="ECO:0000259" key="2">
    <source>
        <dbReference type="PROSITE" id="PS50106"/>
    </source>
</evidence>
<feature type="compositionally biased region" description="Polar residues" evidence="1">
    <location>
        <begin position="1015"/>
        <end position="1024"/>
    </location>
</feature>
<name>A0A5J4NYE7_9TREM</name>
<feature type="compositionally biased region" description="Low complexity" evidence="1">
    <location>
        <begin position="390"/>
        <end position="400"/>
    </location>
</feature>
<dbReference type="GO" id="GO:0008104">
    <property type="term" value="P:intracellular protein localization"/>
    <property type="evidence" value="ECO:0007669"/>
    <property type="project" value="TreeGrafter"/>
</dbReference>
<feature type="region of interest" description="Disordered" evidence="1">
    <location>
        <begin position="1349"/>
        <end position="1444"/>
    </location>
</feature>
<feature type="compositionally biased region" description="Polar residues" evidence="1">
    <location>
        <begin position="980"/>
        <end position="1002"/>
    </location>
</feature>
<feature type="compositionally biased region" description="Polar residues" evidence="1">
    <location>
        <begin position="1281"/>
        <end position="1295"/>
    </location>
</feature>
<feature type="compositionally biased region" description="Polar residues" evidence="1">
    <location>
        <begin position="1233"/>
        <end position="1259"/>
    </location>
</feature>
<dbReference type="SMART" id="SM00228">
    <property type="entry name" value="PDZ"/>
    <property type="match status" value="2"/>
</dbReference>
<feature type="compositionally biased region" description="Polar residues" evidence="1">
    <location>
        <begin position="1362"/>
        <end position="1375"/>
    </location>
</feature>
<dbReference type="GO" id="GO:0030010">
    <property type="term" value="P:establishment of cell polarity"/>
    <property type="evidence" value="ECO:0007669"/>
    <property type="project" value="TreeGrafter"/>
</dbReference>
<feature type="region of interest" description="Disordered" evidence="1">
    <location>
        <begin position="1193"/>
        <end position="1333"/>
    </location>
</feature>
<dbReference type="PANTHER" id="PTHR16484:SF17">
    <property type="entry name" value="BAZOOKA, ISOFORM B"/>
    <property type="match status" value="1"/>
</dbReference>
<keyword evidence="4" id="KW-1185">Reference proteome</keyword>
<feature type="compositionally biased region" description="Basic residues" evidence="1">
    <location>
        <begin position="760"/>
        <end position="770"/>
    </location>
</feature>